<dbReference type="EMBL" id="LXYT01000002">
    <property type="protein sequence ID" value="OLY43394.1"/>
    <property type="molecule type" value="Genomic_DNA"/>
</dbReference>
<comment type="cofactor">
    <cofactor evidence="1">
        <name>Mn(2+)</name>
        <dbReference type="ChEBI" id="CHEBI:29035"/>
    </cofactor>
</comment>
<comment type="cofactor">
    <cofactor evidence="2">
        <name>Mg(2+)</name>
        <dbReference type="ChEBI" id="CHEBI:18420"/>
    </cofactor>
</comment>
<dbReference type="PROSITE" id="PS51462">
    <property type="entry name" value="NUDIX"/>
    <property type="match status" value="1"/>
</dbReference>
<dbReference type="Proteomes" id="UP000187344">
    <property type="component" value="Unassembled WGS sequence"/>
</dbReference>
<dbReference type="NCBIfam" id="NF001938">
    <property type="entry name" value="PRK00714.1-5"/>
    <property type="match status" value="1"/>
</dbReference>
<dbReference type="RefSeq" id="WP_075870261.1">
    <property type="nucleotide sequence ID" value="NZ_CALYQA010000001.1"/>
</dbReference>
<organism evidence="6 7">
    <name type="scientific">Bartonella apis</name>
    <dbReference type="NCBI Taxonomy" id="1686310"/>
    <lineage>
        <taxon>Bacteria</taxon>
        <taxon>Pseudomonadati</taxon>
        <taxon>Pseudomonadota</taxon>
        <taxon>Alphaproteobacteria</taxon>
        <taxon>Hyphomicrobiales</taxon>
        <taxon>Bartonellaceae</taxon>
        <taxon>Bartonella</taxon>
    </lineage>
</organism>
<dbReference type="PANTHER" id="PTHR11839:SF22">
    <property type="entry name" value="NUDIX HYDROLASE 26, CHLOROPLASTIC"/>
    <property type="match status" value="1"/>
</dbReference>
<dbReference type="GO" id="GO:0034432">
    <property type="term" value="F:bis(5'-adenosyl)-pentaphosphatase activity"/>
    <property type="evidence" value="ECO:0007669"/>
    <property type="project" value="TreeGrafter"/>
</dbReference>
<dbReference type="PROSITE" id="PS00893">
    <property type="entry name" value="NUDIX_BOX"/>
    <property type="match status" value="1"/>
</dbReference>
<evidence type="ECO:0000259" key="5">
    <source>
        <dbReference type="PROSITE" id="PS51462"/>
    </source>
</evidence>
<comment type="cofactor">
    <cofactor evidence="4">
        <name>a divalent metal cation</name>
        <dbReference type="ChEBI" id="CHEBI:60240"/>
    </cofactor>
</comment>
<name>A0A1R0F8T6_9HYPH</name>
<dbReference type="PRINTS" id="PR00502">
    <property type="entry name" value="NUDIXFAMILY"/>
</dbReference>
<dbReference type="PANTHER" id="PTHR11839">
    <property type="entry name" value="UDP/ADP-SUGAR PYROPHOSPHATASE"/>
    <property type="match status" value="1"/>
</dbReference>
<evidence type="ECO:0000256" key="3">
    <source>
        <dbReference type="ARBA" id="ARBA00022801"/>
    </source>
</evidence>
<evidence type="ECO:0000256" key="2">
    <source>
        <dbReference type="ARBA" id="ARBA00001946"/>
    </source>
</evidence>
<comment type="caution">
    <text evidence="6">The sequence shown here is derived from an EMBL/GenBank/DDBJ whole genome shotgun (WGS) entry which is preliminary data.</text>
</comment>
<dbReference type="Pfam" id="PF00293">
    <property type="entry name" value="NUDIX"/>
    <property type="match status" value="1"/>
</dbReference>
<dbReference type="GO" id="GO:0019693">
    <property type="term" value="P:ribose phosphate metabolic process"/>
    <property type="evidence" value="ECO:0007669"/>
    <property type="project" value="TreeGrafter"/>
</dbReference>
<dbReference type="HAMAP" id="MF_00298">
    <property type="entry name" value="Nudix_RppH"/>
    <property type="match status" value="1"/>
</dbReference>
<feature type="domain" description="Nudix hydrolase" evidence="5">
    <location>
        <begin position="16"/>
        <end position="169"/>
    </location>
</feature>
<dbReference type="Gene3D" id="3.90.79.10">
    <property type="entry name" value="Nucleoside Triphosphate Pyrophosphohydrolase"/>
    <property type="match status" value="1"/>
</dbReference>
<dbReference type="CDD" id="cd03671">
    <property type="entry name" value="NUDIX_Ap4A_hydrolase_plant_like"/>
    <property type="match status" value="1"/>
</dbReference>
<dbReference type="GO" id="GO:0006753">
    <property type="term" value="P:nucleoside phosphate metabolic process"/>
    <property type="evidence" value="ECO:0007669"/>
    <property type="project" value="TreeGrafter"/>
</dbReference>
<gene>
    <name evidence="4" type="primary">rppH</name>
    <name evidence="4" type="synonym">nudH</name>
    <name evidence="6" type="ORF">PEB0149_008200</name>
</gene>
<evidence type="ECO:0000313" key="6">
    <source>
        <dbReference type="EMBL" id="OLY43394.1"/>
    </source>
</evidence>
<dbReference type="InterPro" id="IPR020476">
    <property type="entry name" value="Nudix_hydrolase"/>
</dbReference>
<dbReference type="EC" id="3.6.1.-" evidence="4"/>
<evidence type="ECO:0000256" key="1">
    <source>
        <dbReference type="ARBA" id="ARBA00001936"/>
    </source>
</evidence>
<comment type="function">
    <text evidence="4">Accelerates the degradation of transcripts by removing pyrophosphate from the 5'-end of triphosphorylated RNA, leading to a more labile monophosphorylated state that can stimulate subsequent ribonuclease cleavage.</text>
</comment>
<dbReference type="InterPro" id="IPR022927">
    <property type="entry name" value="RppH"/>
</dbReference>
<feature type="short sequence motif" description="Nudix box" evidence="4">
    <location>
        <begin position="57"/>
        <end position="78"/>
    </location>
</feature>
<dbReference type="InterPro" id="IPR000086">
    <property type="entry name" value="NUDIX_hydrolase_dom"/>
</dbReference>
<dbReference type="SUPFAM" id="SSF55811">
    <property type="entry name" value="Nudix"/>
    <property type="match status" value="1"/>
</dbReference>
<dbReference type="GO" id="GO:0008893">
    <property type="term" value="F:guanosine-3',5'-bis(diphosphate) 3'-diphosphatase activity"/>
    <property type="evidence" value="ECO:0007669"/>
    <property type="project" value="TreeGrafter"/>
</dbReference>
<comment type="similarity">
    <text evidence="4">Belongs to the Nudix hydrolase family. RppH subfamily.</text>
</comment>
<proteinExistence type="inferred from homology"/>
<keyword evidence="7" id="KW-1185">Reference proteome</keyword>
<dbReference type="AlphaFoldDB" id="A0A1R0F8T6"/>
<dbReference type="InterPro" id="IPR015797">
    <property type="entry name" value="NUDIX_hydrolase-like_dom_sf"/>
</dbReference>
<dbReference type="InterPro" id="IPR020084">
    <property type="entry name" value="NUDIX_hydrolase_CS"/>
</dbReference>
<evidence type="ECO:0000256" key="4">
    <source>
        <dbReference type="HAMAP-Rule" id="MF_00298"/>
    </source>
</evidence>
<keyword evidence="3 4" id="KW-0378">Hydrolase</keyword>
<protein>
    <recommendedName>
        <fullName evidence="4">RNA pyrophosphohydrolase</fullName>
        <ecNumber evidence="4">3.6.1.-</ecNumber>
    </recommendedName>
    <alternativeName>
        <fullName evidence="4">(Di)nucleoside polyphosphate hydrolase</fullName>
    </alternativeName>
</protein>
<accession>A0A1R0F8T6</accession>
<sequence>MTKNDIDKQKNKTDLPYRKCVGIALFNKDNQVWAGRRITNRLSELKGASKIWQMPQGGIDKGEHPIEAAKRELYEETGVRSIELIAETGGWLTYDLPEELVGIALKGKYRGQTQKWFAFRFTGDDKEIAINPPPANNSAEFDQWKWVDLEALPMMVVPFKQAVYEKVVAEFRHIIA</sequence>
<evidence type="ECO:0000313" key="7">
    <source>
        <dbReference type="Proteomes" id="UP000187344"/>
    </source>
</evidence>
<reference evidence="6 7" key="1">
    <citation type="submission" date="2016-12" db="EMBL/GenBank/DDBJ databases">
        <title>Comparative genomics of Bartonella apis.</title>
        <authorList>
            <person name="Engel P."/>
        </authorList>
    </citation>
    <scope>NUCLEOTIDE SEQUENCE [LARGE SCALE GENOMIC DNA]</scope>
    <source>
        <strain evidence="6 7">PEB0149</strain>
    </source>
</reference>
<dbReference type="OrthoDB" id="9816040at2"/>